<feature type="domain" description="Pyrrolo-quinoline quinone repeat" evidence="2">
    <location>
        <begin position="335"/>
        <end position="384"/>
    </location>
</feature>
<comment type="caution">
    <text evidence="3">The sequence shown here is derived from an EMBL/GenBank/DDBJ whole genome shotgun (WGS) entry which is preliminary data.</text>
</comment>
<evidence type="ECO:0000313" key="3">
    <source>
        <dbReference type="EMBL" id="TWU15370.1"/>
    </source>
</evidence>
<dbReference type="InterPro" id="IPR018391">
    <property type="entry name" value="PQQ_b-propeller_rpt"/>
</dbReference>
<dbReference type="AlphaFoldDB" id="A0A5C6BT23"/>
<dbReference type="InterPro" id="IPR002372">
    <property type="entry name" value="PQQ_rpt_dom"/>
</dbReference>
<dbReference type="SMART" id="SM00564">
    <property type="entry name" value="PQQ"/>
    <property type="match status" value="3"/>
</dbReference>
<dbReference type="PANTHER" id="PTHR34512">
    <property type="entry name" value="CELL SURFACE PROTEIN"/>
    <property type="match status" value="1"/>
</dbReference>
<dbReference type="RefSeq" id="WP_146407264.1">
    <property type="nucleotide sequence ID" value="NZ_SJPU01000002.1"/>
</dbReference>
<accession>A0A5C6BT23</accession>
<dbReference type="EMBL" id="SJPU01000002">
    <property type="protein sequence ID" value="TWU15370.1"/>
    <property type="molecule type" value="Genomic_DNA"/>
</dbReference>
<name>A0A5C6BT23_9BACT</name>
<organism evidence="3 4">
    <name type="scientific">Allorhodopirellula heiligendammensis</name>
    <dbReference type="NCBI Taxonomy" id="2714739"/>
    <lineage>
        <taxon>Bacteria</taxon>
        <taxon>Pseudomonadati</taxon>
        <taxon>Planctomycetota</taxon>
        <taxon>Planctomycetia</taxon>
        <taxon>Pirellulales</taxon>
        <taxon>Pirellulaceae</taxon>
        <taxon>Allorhodopirellula</taxon>
    </lineage>
</organism>
<dbReference type="InterPro" id="IPR015943">
    <property type="entry name" value="WD40/YVTN_repeat-like_dom_sf"/>
</dbReference>
<dbReference type="Pfam" id="PF13360">
    <property type="entry name" value="PQQ_2"/>
    <property type="match status" value="2"/>
</dbReference>
<keyword evidence="4" id="KW-1185">Reference proteome</keyword>
<evidence type="ECO:0000313" key="4">
    <source>
        <dbReference type="Proteomes" id="UP000319908"/>
    </source>
</evidence>
<proteinExistence type="predicted"/>
<dbReference type="PANTHER" id="PTHR34512:SF30">
    <property type="entry name" value="OUTER MEMBRANE PROTEIN ASSEMBLY FACTOR BAMB"/>
    <property type="match status" value="1"/>
</dbReference>
<feature type="chain" id="PRO_5023038535" evidence="1">
    <location>
        <begin position="28"/>
        <end position="438"/>
    </location>
</feature>
<feature type="signal peptide" evidence="1">
    <location>
        <begin position="1"/>
        <end position="27"/>
    </location>
</feature>
<gene>
    <name evidence="3" type="ORF">Poly21_25650</name>
</gene>
<dbReference type="Proteomes" id="UP000319908">
    <property type="component" value="Unassembled WGS sequence"/>
</dbReference>
<evidence type="ECO:0000259" key="2">
    <source>
        <dbReference type="Pfam" id="PF13360"/>
    </source>
</evidence>
<protein>
    <submittedName>
        <fullName evidence="3">Outer membrane biogenesis protein BamB</fullName>
    </submittedName>
</protein>
<evidence type="ECO:0000256" key="1">
    <source>
        <dbReference type="SAM" id="SignalP"/>
    </source>
</evidence>
<keyword evidence="1" id="KW-0732">Signal</keyword>
<dbReference type="Gene3D" id="2.40.10.480">
    <property type="match status" value="1"/>
</dbReference>
<dbReference type="Gene3D" id="2.130.10.10">
    <property type="entry name" value="YVTN repeat-like/Quinoprotein amine dehydrogenase"/>
    <property type="match status" value="1"/>
</dbReference>
<dbReference type="SUPFAM" id="SSF50998">
    <property type="entry name" value="Quinoprotein alcohol dehydrogenase-like"/>
    <property type="match status" value="1"/>
</dbReference>
<dbReference type="InterPro" id="IPR011047">
    <property type="entry name" value="Quinoprotein_ADH-like_sf"/>
</dbReference>
<feature type="domain" description="Pyrrolo-quinoline quinone repeat" evidence="2">
    <location>
        <begin position="137"/>
        <end position="305"/>
    </location>
</feature>
<sequence>MNRLTQLTTFASVLTALLISSFEYSQAQWPDRHGPTHDGVVAEADAEILPIHWTDSENVAWKAPLHGQGHSSPVIAEGRVWLTAATADGTRQSVIAIDEQTGEILHDRVLFENEDVEPLGGAVGFNNYAAPSCVLAPGAVYVHFGSYGTAKLDSRTAEVIWQRRDLPCQHFRGPGSSPVLYDNKLVLTFDGVDQQYTTALDAQTGETLWRTDRSTDYEDLGDDGKPLRDGDMRKAYCTPAIIEVGDQVQVLSVGARAMQSYDLETGQELWTLRHDSYNAGIRPLWLPEKKLVIINTGSRGAQLVAVRMDESTQGDITDSHVVWVRERGNPRFALPIEHDGLIYQVTDNGVLACIDVDTGEELWKERLSGDYLASPILAGDHLYFFNQSGLGSIVNAQREPDIIAVNDVPEMSTTACPAVSHGAIFVRGKEFLFKIQSP</sequence>
<reference evidence="3 4" key="1">
    <citation type="journal article" date="2020" name="Antonie Van Leeuwenhoek">
        <title>Rhodopirellula heiligendammensis sp. nov., Rhodopirellula pilleata sp. nov., and Rhodopirellula solitaria sp. nov. isolated from natural or artificial marine surfaces in Northern Germany and California, USA, and emended description of the genus Rhodopirellula.</title>
        <authorList>
            <person name="Kallscheuer N."/>
            <person name="Wiegand S."/>
            <person name="Jogler M."/>
            <person name="Boedeker C."/>
            <person name="Peeters S.H."/>
            <person name="Rast P."/>
            <person name="Heuer A."/>
            <person name="Jetten M.S.M."/>
            <person name="Rohde M."/>
            <person name="Jogler C."/>
        </authorList>
    </citation>
    <scope>NUCLEOTIDE SEQUENCE [LARGE SCALE GENOMIC DNA]</scope>
    <source>
        <strain evidence="3 4">Poly21</strain>
    </source>
</reference>
<dbReference type="OrthoDB" id="244732at2"/>